<dbReference type="InterPro" id="IPR057666">
    <property type="entry name" value="DrpA_SLOG"/>
</dbReference>
<dbReference type="PANTHER" id="PTHR43022">
    <property type="entry name" value="PROTEIN SMF"/>
    <property type="match status" value="1"/>
</dbReference>
<protein>
    <submittedName>
        <fullName evidence="3">DNA polymerase III</fullName>
    </submittedName>
</protein>
<evidence type="ECO:0000313" key="3">
    <source>
        <dbReference type="EMBL" id="AHE95508.1"/>
    </source>
</evidence>
<dbReference type="OrthoDB" id="9785707at2"/>
<feature type="domain" description="Smf/DprA SLOG" evidence="2">
    <location>
        <begin position="78"/>
        <end position="276"/>
    </location>
</feature>
<dbReference type="GO" id="GO:0009294">
    <property type="term" value="P:DNA-mediated transformation"/>
    <property type="evidence" value="ECO:0007669"/>
    <property type="project" value="InterPro"/>
</dbReference>
<dbReference type="SUPFAM" id="SSF102405">
    <property type="entry name" value="MCP/YpsA-like"/>
    <property type="match status" value="1"/>
</dbReference>
<evidence type="ECO:0000259" key="2">
    <source>
        <dbReference type="Pfam" id="PF02481"/>
    </source>
</evidence>
<sequence length="356" mass="40484">MKESLYWWLALKSVVGLGERSIKKLYQTFKDPRFVFEADRLELKALVGDAKTQAIKEKKFSFEPEEVIKVVEREGINCVCLSDPQYPLRLKEIEDPPPVLFYRGELKTVSSFGVVGTRNPDSYSVRYTKELVEFLVGKGYAIVSGGAKGIDAYSHKFCIEAGGYTLCLLGMGILEVPQRMQDFILRSGVLLSELLPWEKADKHTFPRRNRLISGISEGVFVVEAGENSGALITAYYAKEQNRPVYVHVGYGISERWEGCIKLVNEGVAKLVGRVEKFGLKEEVQEEDPLLIALNTPKTLSELSQLLGMDERELHQKLGFYELEGLITRSGSYYIKLKQEWDEYQTHQQLFPSFEEI</sequence>
<dbReference type="Pfam" id="PF02481">
    <property type="entry name" value="DNA_processg_A"/>
    <property type="match status" value="1"/>
</dbReference>
<name>W0DEP0_9AQUI</name>
<keyword evidence="4" id="KW-1185">Reference proteome</keyword>
<dbReference type="Proteomes" id="UP000018914">
    <property type="component" value="Chromosome"/>
</dbReference>
<reference evidence="3 4" key="1">
    <citation type="submission" date="2013-12" db="EMBL/GenBank/DDBJ databases">
        <authorList>
            <consortium name="DOE Joint Genome Institute"/>
            <person name="Eisen J."/>
            <person name="Huntemann M."/>
            <person name="Han J."/>
            <person name="Chen A."/>
            <person name="Kyrpides N."/>
            <person name="Mavromatis K."/>
            <person name="Markowitz V."/>
            <person name="Palaniappan K."/>
            <person name="Ivanova N."/>
            <person name="Schaumberg A."/>
            <person name="Pati A."/>
            <person name="Liolios K."/>
            <person name="Nordberg H.P."/>
            <person name="Cantor M.N."/>
            <person name="Hua S.X."/>
            <person name="Woyke T."/>
        </authorList>
    </citation>
    <scope>NUCLEOTIDE SEQUENCE [LARGE SCALE GENOMIC DNA]</scope>
    <source>
        <strain evidence="3 4">DSM 23557</strain>
    </source>
</reference>
<evidence type="ECO:0000256" key="1">
    <source>
        <dbReference type="ARBA" id="ARBA00006525"/>
    </source>
</evidence>
<accession>W0DEP0</accession>
<dbReference type="EMBL" id="CP007028">
    <property type="protein sequence ID" value="AHE95508.1"/>
    <property type="molecule type" value="Genomic_DNA"/>
</dbReference>
<evidence type="ECO:0000313" key="4">
    <source>
        <dbReference type="Proteomes" id="UP000018914"/>
    </source>
</evidence>
<organism evidence="4">
    <name type="scientific">Thermocrinis ruber</name>
    <dbReference type="NCBI Taxonomy" id="75906"/>
    <lineage>
        <taxon>Bacteria</taxon>
        <taxon>Pseudomonadati</taxon>
        <taxon>Aquificota</taxon>
        <taxon>Aquificia</taxon>
        <taxon>Aquificales</taxon>
        <taxon>Aquificaceae</taxon>
        <taxon>Thermocrinis</taxon>
    </lineage>
</organism>
<dbReference type="HOGENOM" id="CLU_029601_1_0_0"/>
<gene>
    <name evidence="3" type="ORF">THERU_01200</name>
</gene>
<dbReference type="PATRIC" id="fig|75906.3.peg.236"/>
<dbReference type="STRING" id="75906.THERU_01200"/>
<proteinExistence type="inferred from homology"/>
<dbReference type="InterPro" id="IPR003488">
    <property type="entry name" value="DprA"/>
</dbReference>
<dbReference type="eggNOG" id="COG0758">
    <property type="taxonomic scope" value="Bacteria"/>
</dbReference>
<dbReference type="AlphaFoldDB" id="W0DEP0"/>
<dbReference type="Gene3D" id="3.40.50.450">
    <property type="match status" value="1"/>
</dbReference>
<dbReference type="RefSeq" id="WP_025305457.1">
    <property type="nucleotide sequence ID" value="NZ_CP007028.1"/>
</dbReference>
<comment type="similarity">
    <text evidence="1">Belongs to the DprA/Smf family.</text>
</comment>
<dbReference type="PANTHER" id="PTHR43022:SF1">
    <property type="entry name" value="PROTEIN SMF"/>
    <property type="match status" value="1"/>
</dbReference>
<dbReference type="KEGG" id="trd:THERU_01200"/>
<dbReference type="NCBIfam" id="TIGR00732">
    <property type="entry name" value="dprA"/>
    <property type="match status" value="1"/>
</dbReference>